<dbReference type="PANTHER" id="PTHR35092:SF1">
    <property type="entry name" value="CHLORINASE MJ1651"/>
    <property type="match status" value="1"/>
</dbReference>
<feature type="domain" description="S-adenosyl-l-methionine hydroxide adenosyltransferase C-terminal" evidence="4">
    <location>
        <begin position="171"/>
        <end position="256"/>
    </location>
</feature>
<protein>
    <submittedName>
        <fullName evidence="5">SAM-dependent chlorinase/fluorinase</fullName>
    </submittedName>
</protein>
<reference evidence="5 6" key="1">
    <citation type="submission" date="2020-02" db="EMBL/GenBank/DDBJ databases">
        <title>Genomic and physiological characterization of two novel Nitrospinaceae genera.</title>
        <authorList>
            <person name="Mueller A.J."/>
            <person name="Jung M.-Y."/>
            <person name="Strachan C.R."/>
            <person name="Herbold C.W."/>
            <person name="Kirkegaard R.H."/>
            <person name="Daims H."/>
        </authorList>
    </citation>
    <scope>NUCLEOTIDE SEQUENCE [LARGE SCALE GENOMIC DNA]</scope>
    <source>
        <strain evidence="5">EB</strain>
    </source>
</reference>
<dbReference type="Pfam" id="PF20257">
    <property type="entry name" value="SAM_HAT_C"/>
    <property type="match status" value="1"/>
</dbReference>
<dbReference type="InterPro" id="IPR046470">
    <property type="entry name" value="SAM_HAT_C"/>
</dbReference>
<organism evidence="5 6">
    <name type="scientific">Candidatus Nitronauta litoralis</name>
    <dbReference type="NCBI Taxonomy" id="2705533"/>
    <lineage>
        <taxon>Bacteria</taxon>
        <taxon>Pseudomonadati</taxon>
        <taxon>Nitrospinota/Tectimicrobiota group</taxon>
        <taxon>Nitrospinota</taxon>
        <taxon>Nitrospinia</taxon>
        <taxon>Nitrospinales</taxon>
        <taxon>Nitrospinaceae</taxon>
        <taxon>Candidatus Nitronauta</taxon>
    </lineage>
</organism>
<dbReference type="PIRSF" id="PIRSF006779">
    <property type="entry name" value="UCP006779"/>
    <property type="match status" value="1"/>
</dbReference>
<sequence length="260" mass="28445">MSRLITLTTDFGLSDPFVGIMKGVIFGIAPKATLIDLTHDIEPQNIQQGALVLSSAAPYFPRKTIHLAVVDPGVGTSRHPIVVETPEAIFVGPDNGLLSPAFSNNATTYQLTQSEYFLESFSNTFHGRDIFAPVAAHIATGVWPSRMGKKLDEPIVLDLPRPEQNKTCLRGQVIYADHFGNLTTNISEDDLKQCLPSKPLVLKVGRRTLKQISRSYADCSKGKAGFLLNSWNAIEIFVRDGNAQQQLKIKPGTQVTLQSS</sequence>
<evidence type="ECO:0000259" key="4">
    <source>
        <dbReference type="Pfam" id="PF20257"/>
    </source>
</evidence>
<dbReference type="PANTHER" id="PTHR35092">
    <property type="entry name" value="CHLORINASE MJ1651"/>
    <property type="match status" value="1"/>
</dbReference>
<dbReference type="InterPro" id="IPR046469">
    <property type="entry name" value="SAM_HAT_N"/>
</dbReference>
<evidence type="ECO:0000256" key="2">
    <source>
        <dbReference type="ARBA" id="ARBA00024035"/>
    </source>
</evidence>
<keyword evidence="1" id="KW-0949">S-adenosyl-L-methionine</keyword>
<name>A0A7T0BU56_9BACT</name>
<dbReference type="KEGG" id="nli:G3M70_00790"/>
<accession>A0A7T0BU56</accession>
<evidence type="ECO:0000313" key="5">
    <source>
        <dbReference type="EMBL" id="QPJ60502.1"/>
    </source>
</evidence>
<evidence type="ECO:0000313" key="6">
    <source>
        <dbReference type="Proteomes" id="UP000594688"/>
    </source>
</evidence>
<evidence type="ECO:0000259" key="3">
    <source>
        <dbReference type="Pfam" id="PF01887"/>
    </source>
</evidence>
<dbReference type="Proteomes" id="UP000594688">
    <property type="component" value="Chromosome"/>
</dbReference>
<dbReference type="EMBL" id="CP048685">
    <property type="protein sequence ID" value="QPJ60502.1"/>
    <property type="molecule type" value="Genomic_DNA"/>
</dbReference>
<dbReference type="InterPro" id="IPR023227">
    <property type="entry name" value="SAM_OH_AdoTrfase_C_sf"/>
</dbReference>
<proteinExistence type="inferred from homology"/>
<dbReference type="Gene3D" id="2.40.30.90">
    <property type="entry name" value="Bacterial fluorinating enzyme like"/>
    <property type="match status" value="1"/>
</dbReference>
<dbReference type="InterPro" id="IPR023228">
    <property type="entry name" value="SAM_OH_AdoTrfase_N_sf"/>
</dbReference>
<dbReference type="Pfam" id="PF01887">
    <property type="entry name" value="SAM_HAT_N"/>
    <property type="match status" value="1"/>
</dbReference>
<comment type="similarity">
    <text evidence="2">Belongs to the SAM hydrolase / SAM-dependent halogenase family.</text>
</comment>
<evidence type="ECO:0000256" key="1">
    <source>
        <dbReference type="ARBA" id="ARBA00022691"/>
    </source>
</evidence>
<gene>
    <name evidence="5" type="ORF">G3M70_00790</name>
</gene>
<dbReference type="AlphaFoldDB" id="A0A7T0BU56"/>
<feature type="domain" description="S-adenosyl-l-methionine hydroxide adenosyltransferase N-terminal" evidence="3">
    <location>
        <begin position="5"/>
        <end position="147"/>
    </location>
</feature>
<dbReference type="InterPro" id="IPR002747">
    <property type="entry name" value="SAM_OH_AdoTrfase"/>
</dbReference>
<dbReference type="Gene3D" id="3.40.50.10790">
    <property type="entry name" value="S-adenosyl-l-methionine hydroxide adenosyltransferase, N-terminal"/>
    <property type="match status" value="1"/>
</dbReference>
<dbReference type="SUPFAM" id="SSF101852">
    <property type="entry name" value="Bacterial fluorinating enzyme, C-terminal domain"/>
    <property type="match status" value="1"/>
</dbReference>
<dbReference type="SUPFAM" id="SSF102522">
    <property type="entry name" value="Bacterial fluorinating enzyme, N-terminal domain"/>
    <property type="match status" value="1"/>
</dbReference>